<feature type="coiled-coil region" evidence="4">
    <location>
        <begin position="4"/>
        <end position="31"/>
    </location>
</feature>
<accession>A0A0B5BBG0</accession>
<dbReference type="Gene3D" id="3.30.450.20">
    <property type="entry name" value="PAS domain"/>
    <property type="match status" value="1"/>
</dbReference>
<dbReference type="EMBL" id="CP009788">
    <property type="protein sequence ID" value="AJE02294.1"/>
    <property type="molecule type" value="Genomic_DNA"/>
</dbReference>
<evidence type="ECO:0000256" key="3">
    <source>
        <dbReference type="PROSITE-ProRule" id="PRU00284"/>
    </source>
</evidence>
<evidence type="ECO:0000256" key="4">
    <source>
        <dbReference type="SAM" id="Coils"/>
    </source>
</evidence>
<dbReference type="STRING" id="345632.GPICK_01895"/>
<dbReference type="GO" id="GO:0016020">
    <property type="term" value="C:membrane"/>
    <property type="evidence" value="ECO:0007669"/>
    <property type="project" value="InterPro"/>
</dbReference>
<dbReference type="CDD" id="cd11386">
    <property type="entry name" value="MCP_signal"/>
    <property type="match status" value="1"/>
</dbReference>
<dbReference type="Pfam" id="PF00015">
    <property type="entry name" value="MCPsignal"/>
    <property type="match status" value="1"/>
</dbReference>
<evidence type="ECO:0000313" key="7">
    <source>
        <dbReference type="Proteomes" id="UP000057609"/>
    </source>
</evidence>
<comment type="similarity">
    <text evidence="2">Belongs to the methyl-accepting chemotaxis (MCP) protein family.</text>
</comment>
<dbReference type="PANTHER" id="PTHR32089">
    <property type="entry name" value="METHYL-ACCEPTING CHEMOTAXIS PROTEIN MCPB"/>
    <property type="match status" value="1"/>
</dbReference>
<evidence type="ECO:0000256" key="2">
    <source>
        <dbReference type="ARBA" id="ARBA00029447"/>
    </source>
</evidence>
<evidence type="ECO:0000259" key="5">
    <source>
        <dbReference type="PROSITE" id="PS50111"/>
    </source>
</evidence>
<dbReference type="InterPro" id="IPR004089">
    <property type="entry name" value="MCPsignal_dom"/>
</dbReference>
<protein>
    <submittedName>
        <fullName evidence="6">Chemotaxis protein</fullName>
    </submittedName>
</protein>
<dbReference type="PANTHER" id="PTHR32089:SF112">
    <property type="entry name" value="LYSOZYME-LIKE PROTEIN-RELATED"/>
    <property type="match status" value="1"/>
</dbReference>
<proteinExistence type="inferred from homology"/>
<name>A0A0B5BBG0_9BACT</name>
<dbReference type="SUPFAM" id="SSF58104">
    <property type="entry name" value="Methyl-accepting chemotaxis protein (MCP) signaling domain"/>
    <property type="match status" value="1"/>
</dbReference>
<dbReference type="HOGENOM" id="CLU_056522_0_0_7"/>
<organism evidence="6 7">
    <name type="scientific">Geobacter pickeringii</name>
    <dbReference type="NCBI Taxonomy" id="345632"/>
    <lineage>
        <taxon>Bacteria</taxon>
        <taxon>Pseudomonadati</taxon>
        <taxon>Thermodesulfobacteriota</taxon>
        <taxon>Desulfuromonadia</taxon>
        <taxon>Geobacterales</taxon>
        <taxon>Geobacteraceae</taxon>
        <taxon>Geobacter</taxon>
    </lineage>
</organism>
<evidence type="ECO:0000313" key="6">
    <source>
        <dbReference type="EMBL" id="AJE02294.1"/>
    </source>
</evidence>
<dbReference type="OrthoDB" id="9816383at2"/>
<reference evidence="6 7" key="1">
    <citation type="journal article" date="2015" name="Genome Announc.">
        <title>Complete Genome of Geobacter pickeringii G13T, a Metal-Reducing Isolate from Sedimentary Kaolin Deposits.</title>
        <authorList>
            <person name="Badalamenti J.P."/>
            <person name="Bond D.R."/>
        </authorList>
    </citation>
    <scope>NUCLEOTIDE SEQUENCE [LARGE SCALE GENOMIC DNA]</scope>
    <source>
        <strain evidence="6 7">G13</strain>
    </source>
</reference>
<dbReference type="Proteomes" id="UP000057609">
    <property type="component" value="Chromosome"/>
</dbReference>
<sequence>MLFSNGLKKELAEKDAELDVLKQMLDNLGNIVMLCDTTPDNKIFYMNRAAKEMMMRHRQELNSGLRGADVANAFEKSIHQFHKDPGKVRTILGKPGEMPRRAEIPIGGVTLRTTSYPIWDPKEPGKVRCYMACWDDISAEKTIDDRNRADIERKNYLEERVAQIATAMEEMSMTVTEVARNTSNASDSAINVARTAHEGQGIVNRSVQEMQRVAQIVRDSAAIVDSLGSKSEKIGEIIEVINEIADQTNLLALNAAIEAARAGEQGRGFAVVADEVRNLAVKTMNSTKQINAMVAEIQRETREAVSSIENAKQEAEVSENHSLQVESSLATIVQAVEEIKAVITQIATASEEQAATATVIAGNLEEITRHG</sequence>
<keyword evidence="4" id="KW-0175">Coiled coil</keyword>
<dbReference type="InterPro" id="IPR004090">
    <property type="entry name" value="Chemotax_Me-accpt_rcpt"/>
</dbReference>
<dbReference type="GO" id="GO:0004888">
    <property type="term" value="F:transmembrane signaling receptor activity"/>
    <property type="evidence" value="ECO:0007669"/>
    <property type="project" value="InterPro"/>
</dbReference>
<dbReference type="GO" id="GO:0007165">
    <property type="term" value="P:signal transduction"/>
    <property type="evidence" value="ECO:0007669"/>
    <property type="project" value="UniProtKB-KW"/>
</dbReference>
<feature type="domain" description="Methyl-accepting transducer" evidence="5">
    <location>
        <begin position="159"/>
        <end position="368"/>
    </location>
</feature>
<dbReference type="PRINTS" id="PR00260">
    <property type="entry name" value="CHEMTRNSDUCR"/>
</dbReference>
<gene>
    <name evidence="6" type="ORF">GPICK_01895</name>
</gene>
<dbReference type="PROSITE" id="PS50111">
    <property type="entry name" value="CHEMOTAXIS_TRANSDUC_2"/>
    <property type="match status" value="1"/>
</dbReference>
<dbReference type="RefSeq" id="WP_039740050.1">
    <property type="nucleotide sequence ID" value="NZ_CP009788.1"/>
</dbReference>
<evidence type="ECO:0000256" key="1">
    <source>
        <dbReference type="ARBA" id="ARBA00023224"/>
    </source>
</evidence>
<dbReference type="AlphaFoldDB" id="A0A0B5BBG0"/>
<dbReference type="KEGG" id="gpi:GPICK_01895"/>
<keyword evidence="1 3" id="KW-0807">Transducer</keyword>
<dbReference type="Gene3D" id="1.10.287.950">
    <property type="entry name" value="Methyl-accepting chemotaxis protein"/>
    <property type="match status" value="1"/>
</dbReference>
<keyword evidence="7" id="KW-1185">Reference proteome</keyword>
<dbReference type="GO" id="GO:0006935">
    <property type="term" value="P:chemotaxis"/>
    <property type="evidence" value="ECO:0007669"/>
    <property type="project" value="InterPro"/>
</dbReference>
<dbReference type="SMART" id="SM00283">
    <property type="entry name" value="MA"/>
    <property type="match status" value="1"/>
</dbReference>